<evidence type="ECO:0000313" key="5">
    <source>
        <dbReference type="Proteomes" id="UP001241935"/>
    </source>
</evidence>
<feature type="chain" id="PRO_5043352933" evidence="3">
    <location>
        <begin position="22"/>
        <end position="814"/>
    </location>
</feature>
<accession>A0AAW6UQJ0</accession>
<comment type="caution">
    <text evidence="4">The sequence shown here is derived from an EMBL/GenBank/DDBJ whole genome shotgun (WGS) entry which is preliminary data.</text>
</comment>
<dbReference type="AlphaFoldDB" id="A0AAW6UQJ0"/>
<dbReference type="Proteomes" id="UP001241935">
    <property type="component" value="Unassembled WGS sequence"/>
</dbReference>
<keyword evidence="1" id="KW-0175">Coiled coil</keyword>
<protein>
    <submittedName>
        <fullName evidence="4">CSLREA domain-containing protein</fullName>
    </submittedName>
</protein>
<dbReference type="EMBL" id="JASKNE010000001">
    <property type="protein sequence ID" value="MDK1683928.1"/>
    <property type="molecule type" value="Genomic_DNA"/>
</dbReference>
<keyword evidence="2" id="KW-0472">Membrane</keyword>
<dbReference type="InterPro" id="IPR011050">
    <property type="entry name" value="Pectin_lyase_fold/virulence"/>
</dbReference>
<evidence type="ECO:0000256" key="3">
    <source>
        <dbReference type="SAM" id="SignalP"/>
    </source>
</evidence>
<evidence type="ECO:0000256" key="2">
    <source>
        <dbReference type="SAM" id="Phobius"/>
    </source>
</evidence>
<dbReference type="InterPro" id="IPR020008">
    <property type="entry name" value="GlyGly_CTERM"/>
</dbReference>
<dbReference type="NCBIfam" id="TIGR04214">
    <property type="entry name" value="CSLREA_Nterm"/>
    <property type="match status" value="1"/>
</dbReference>
<gene>
    <name evidence="4" type="ORF">QOR41_08715</name>
</gene>
<reference evidence="4" key="1">
    <citation type="submission" date="2023-04" db="EMBL/GenBank/DDBJ databases">
        <title>The environmental microbiomes in feedlot watering bowls are a reservoir of florfenicol resistance for bovine respiratory disease pathogens.</title>
        <authorList>
            <person name="Kos D.W."/>
            <person name="Ruzzini A.C."/>
            <person name="Schreiner B."/>
            <person name="Jelinski M.D."/>
        </authorList>
    </citation>
    <scope>NUCLEOTIDE SEQUENCE</scope>
    <source>
        <strain evidence="4">WB3</strain>
    </source>
</reference>
<proteinExistence type="predicted"/>
<name>A0AAW6UQJ0_9GAMM</name>
<evidence type="ECO:0000256" key="1">
    <source>
        <dbReference type="SAM" id="Coils"/>
    </source>
</evidence>
<sequence>MHTYKKGLLCVMVLSAMSLMAAEDRTIYVTTFVDENGENANACSLREAIITAKKNAAYGGCTPGNTVFGQKDYIQLKAGTYKLNSELVPESNVIISGASRENYKEKNKLTQTYPALEGIKTMISGESRTRIFNTSKTEISFTLNNIQLENGYAGTQAGQNGRGGAVLIGGDLIFNNGSIVNSKAEVAGGAIYNVALNTEKKISINGSLIQGNTAAKGSVIAMDCYGNMDDTKPVIYFERNSIIKNGSSNSLSSLDFCGSAKVDLLTNTIAQNKASITNGSILRMVTDGLNRLSPYSVITMTSNTIVENEAHSTLLYDENGSKYGAFNVLAFNKGGKSCRYYSNTGVPKENIMFILAKNALNLGTGADQCMLPKSTLDATLENTKNIDVSTTSFSTLLSELIPASPYNTFLPLYYPRNNQTATDLVDVKSSGCSDYDQRLLERADDTVLQLNPDLQSSCDIGSVEQMNLAAVDITDLKNSSLVTLLDYYQSNIDELKKLITESNEKKEDVEDFKEELTNYENLYKYTKQYQKYRAIYFDPFALAIAAEERVPESVPKTANEEYRIKVLNTQNYDVIAEPFGIGVLNIKDGQPALNGSMDDLKCEWKADLKRIMIYRTSGALLENGDNAYCKYTIKEKNGKSQQSSGILKASFTNIAPIATDDNYVLDASQNLSVNVNLLENDNDDGDGPISTITKSKAIYHKNDAGQDIPIRFAALPAGLIMKAEHEGPCPEAYIRDKCYGGKIQFTVKNSFSQFDYPIQYAIFDADGGISNEATLSLKNTAKDTNSSSGGGGSFGVYGLLALAGLGLYRRYRMK</sequence>
<feature type="transmembrane region" description="Helical" evidence="2">
    <location>
        <begin position="789"/>
        <end position="808"/>
    </location>
</feature>
<organism evidence="4 5">
    <name type="scientific">Acinetobacter terrestris</name>
    <dbReference type="NCBI Taxonomy" id="2529843"/>
    <lineage>
        <taxon>Bacteria</taxon>
        <taxon>Pseudomonadati</taxon>
        <taxon>Pseudomonadota</taxon>
        <taxon>Gammaproteobacteria</taxon>
        <taxon>Moraxellales</taxon>
        <taxon>Moraxellaceae</taxon>
        <taxon>Acinetobacter</taxon>
        <taxon>Acinetobacter Taxon 24</taxon>
    </lineage>
</organism>
<dbReference type="RefSeq" id="WP_284067029.1">
    <property type="nucleotide sequence ID" value="NZ_JASKNE010000001.1"/>
</dbReference>
<feature type="coiled-coil region" evidence="1">
    <location>
        <begin position="485"/>
        <end position="522"/>
    </location>
</feature>
<feature type="signal peptide" evidence="3">
    <location>
        <begin position="1"/>
        <end position="21"/>
    </location>
</feature>
<keyword evidence="2" id="KW-0812">Transmembrane</keyword>
<keyword evidence="2" id="KW-1133">Transmembrane helix</keyword>
<evidence type="ECO:0000313" key="4">
    <source>
        <dbReference type="EMBL" id="MDK1683928.1"/>
    </source>
</evidence>
<dbReference type="SUPFAM" id="SSF51126">
    <property type="entry name" value="Pectin lyase-like"/>
    <property type="match status" value="1"/>
</dbReference>
<dbReference type="InterPro" id="IPR026457">
    <property type="entry name" value="CSLREA_Nterm"/>
</dbReference>
<dbReference type="NCBIfam" id="TIGR03501">
    <property type="entry name" value="GlyGly_CTERM"/>
    <property type="match status" value="1"/>
</dbReference>
<keyword evidence="3" id="KW-0732">Signal</keyword>